<protein>
    <submittedName>
        <fullName evidence="1">Uncharacterized protein</fullName>
    </submittedName>
</protein>
<keyword evidence="2" id="KW-1185">Reference proteome</keyword>
<reference evidence="1" key="1">
    <citation type="journal article" date="2022" name="bioRxiv">
        <title>Sequencing and chromosome-scale assembly of the giantPleurodeles waltlgenome.</title>
        <authorList>
            <person name="Brown T."/>
            <person name="Elewa A."/>
            <person name="Iarovenko S."/>
            <person name="Subramanian E."/>
            <person name="Araus A.J."/>
            <person name="Petzold A."/>
            <person name="Susuki M."/>
            <person name="Suzuki K.-i.T."/>
            <person name="Hayashi T."/>
            <person name="Toyoda A."/>
            <person name="Oliveira C."/>
            <person name="Osipova E."/>
            <person name="Leigh N.D."/>
            <person name="Simon A."/>
            <person name="Yun M.H."/>
        </authorList>
    </citation>
    <scope>NUCLEOTIDE SEQUENCE</scope>
    <source>
        <strain evidence="1">20211129_DDA</strain>
        <tissue evidence="1">Liver</tissue>
    </source>
</reference>
<name>A0AAV7QVJ8_PLEWA</name>
<proteinExistence type="predicted"/>
<dbReference type="AlphaFoldDB" id="A0AAV7QVJ8"/>
<comment type="caution">
    <text evidence="1">The sequence shown here is derived from an EMBL/GenBank/DDBJ whole genome shotgun (WGS) entry which is preliminary data.</text>
</comment>
<accession>A0AAV7QVJ8</accession>
<dbReference type="EMBL" id="JANPWB010000010">
    <property type="protein sequence ID" value="KAJ1144436.1"/>
    <property type="molecule type" value="Genomic_DNA"/>
</dbReference>
<dbReference type="Proteomes" id="UP001066276">
    <property type="component" value="Chromosome 6"/>
</dbReference>
<evidence type="ECO:0000313" key="1">
    <source>
        <dbReference type="EMBL" id="KAJ1144436.1"/>
    </source>
</evidence>
<gene>
    <name evidence="1" type="ORF">NDU88_010735</name>
</gene>
<evidence type="ECO:0000313" key="2">
    <source>
        <dbReference type="Proteomes" id="UP001066276"/>
    </source>
</evidence>
<organism evidence="1 2">
    <name type="scientific">Pleurodeles waltl</name>
    <name type="common">Iberian ribbed newt</name>
    <dbReference type="NCBI Taxonomy" id="8319"/>
    <lineage>
        <taxon>Eukaryota</taxon>
        <taxon>Metazoa</taxon>
        <taxon>Chordata</taxon>
        <taxon>Craniata</taxon>
        <taxon>Vertebrata</taxon>
        <taxon>Euteleostomi</taxon>
        <taxon>Amphibia</taxon>
        <taxon>Batrachia</taxon>
        <taxon>Caudata</taxon>
        <taxon>Salamandroidea</taxon>
        <taxon>Salamandridae</taxon>
        <taxon>Pleurodelinae</taxon>
        <taxon>Pleurodeles</taxon>
    </lineage>
</organism>
<sequence length="140" mass="15754">MDCLPVHGEGRVGPYHVLEVSGDFLAMRAAEADREKEVVELMWCERANFTNINVHKLCHLEKRLVDCLPALEECGVGPSHVPDVSGDFLAMRAAEEDRRKEVVKLMRCELPLYLHPDLATLGEITGTKWRLCEERNGGGR</sequence>